<dbReference type="Proteomes" id="UP000550367">
    <property type="component" value="Unassembled WGS sequence"/>
</dbReference>
<evidence type="ECO:0000256" key="5">
    <source>
        <dbReference type="ARBA" id="ARBA00022989"/>
    </source>
</evidence>
<feature type="transmembrane region" description="Helical" evidence="7">
    <location>
        <begin position="360"/>
        <end position="379"/>
    </location>
</feature>
<evidence type="ECO:0000313" key="17">
    <source>
        <dbReference type="EMBL" id="MBC2373471.1"/>
    </source>
</evidence>
<dbReference type="EMBL" id="JAARYY010000010">
    <property type="protein sequence ID" value="MBC2245356.1"/>
    <property type="molecule type" value="Genomic_DNA"/>
</dbReference>
<dbReference type="eggNOG" id="COG3104">
    <property type="taxonomic scope" value="Bacteria"/>
</dbReference>
<keyword evidence="6 7" id="KW-0472">Membrane</keyword>
<dbReference type="Proteomes" id="UP000029844">
    <property type="component" value="Unassembled WGS sequence"/>
</dbReference>
<dbReference type="CDD" id="cd17329">
    <property type="entry name" value="MFS_MdtH_MDR_like"/>
    <property type="match status" value="1"/>
</dbReference>
<evidence type="ECO:0000313" key="24">
    <source>
        <dbReference type="Proteomes" id="UP000548082"/>
    </source>
</evidence>
<dbReference type="GO" id="GO:0022857">
    <property type="term" value="F:transmembrane transporter activity"/>
    <property type="evidence" value="ECO:0007669"/>
    <property type="project" value="InterPro"/>
</dbReference>
<evidence type="ECO:0000313" key="25">
    <source>
        <dbReference type="Proteomes" id="UP000550367"/>
    </source>
</evidence>
<dbReference type="EMBL" id="JAARVD010000008">
    <property type="protein sequence ID" value="MBC1798054.1"/>
    <property type="molecule type" value="Genomic_DNA"/>
</dbReference>
<dbReference type="InterPro" id="IPR011701">
    <property type="entry name" value="MFS"/>
</dbReference>
<dbReference type="Pfam" id="PF07690">
    <property type="entry name" value="MFS_1"/>
    <property type="match status" value="2"/>
</dbReference>
<dbReference type="InterPro" id="IPR036259">
    <property type="entry name" value="MFS_trans_sf"/>
</dbReference>
<evidence type="ECO:0000313" key="21">
    <source>
        <dbReference type="Proteomes" id="UP000541735"/>
    </source>
</evidence>
<evidence type="ECO:0000256" key="3">
    <source>
        <dbReference type="ARBA" id="ARBA00022475"/>
    </source>
</evidence>
<evidence type="ECO:0000256" key="1">
    <source>
        <dbReference type="ARBA" id="ARBA00004651"/>
    </source>
</evidence>
<feature type="domain" description="Major facilitator superfamily (MFS) profile" evidence="8">
    <location>
        <begin position="1"/>
        <end position="413"/>
    </location>
</feature>
<feature type="transmembrane region" description="Helical" evidence="7">
    <location>
        <begin position="226"/>
        <end position="251"/>
    </location>
</feature>
<evidence type="ECO:0000313" key="9">
    <source>
        <dbReference type="EMBL" id="KGL44338.1"/>
    </source>
</evidence>
<evidence type="ECO:0000256" key="6">
    <source>
        <dbReference type="ARBA" id="ARBA00023136"/>
    </source>
</evidence>
<dbReference type="Proteomes" id="UP000546244">
    <property type="component" value="Unassembled WGS sequence"/>
</dbReference>
<keyword evidence="4 7" id="KW-0812">Transmembrane</keyword>
<dbReference type="RefSeq" id="WP_036083596.1">
    <property type="nucleotide sequence ID" value="NZ_CBCSHQ010000022.1"/>
</dbReference>
<evidence type="ECO:0000313" key="14">
    <source>
        <dbReference type="EMBL" id="MBC2167758.1"/>
    </source>
</evidence>
<evidence type="ECO:0000313" key="16">
    <source>
        <dbReference type="EMBL" id="MBC2245356.1"/>
    </source>
</evidence>
<keyword evidence="5 7" id="KW-1133">Transmembrane helix</keyword>
<dbReference type="EMBL" id="JAARYH010000007">
    <property type="protein sequence ID" value="MBC2167758.1"/>
    <property type="molecule type" value="Genomic_DNA"/>
</dbReference>
<feature type="transmembrane region" description="Helical" evidence="7">
    <location>
        <begin position="326"/>
        <end position="348"/>
    </location>
</feature>
<evidence type="ECO:0000313" key="12">
    <source>
        <dbReference type="EMBL" id="MBC1794533.1"/>
    </source>
</evidence>
<dbReference type="GeneID" id="58716161"/>
<dbReference type="Proteomes" id="UP000541735">
    <property type="component" value="Unassembled WGS sequence"/>
</dbReference>
<evidence type="ECO:0000313" key="23">
    <source>
        <dbReference type="Proteomes" id="UP000546244"/>
    </source>
</evidence>
<organism evidence="9 18">
    <name type="scientific">Listeria booriae</name>
    <dbReference type="NCBI Taxonomy" id="1552123"/>
    <lineage>
        <taxon>Bacteria</taxon>
        <taxon>Bacillati</taxon>
        <taxon>Bacillota</taxon>
        <taxon>Bacilli</taxon>
        <taxon>Bacillales</taxon>
        <taxon>Listeriaceae</taxon>
        <taxon>Listeria</taxon>
    </lineage>
</organism>
<evidence type="ECO:0000313" key="20">
    <source>
        <dbReference type="Proteomes" id="UP000539064"/>
    </source>
</evidence>
<comment type="subcellular location">
    <subcellularLocation>
        <location evidence="1">Cell membrane</location>
        <topology evidence="1">Multi-pass membrane protein</topology>
    </subcellularLocation>
</comment>
<accession>A0A099WIF8</accession>
<feature type="transmembrane region" description="Helical" evidence="7">
    <location>
        <begin position="302"/>
        <end position="320"/>
    </location>
</feature>
<dbReference type="PANTHER" id="PTHR23517:SF3">
    <property type="entry name" value="INTEGRAL MEMBRANE TRANSPORT PROTEIN"/>
    <property type="match status" value="1"/>
</dbReference>
<evidence type="ECO:0000313" key="15">
    <source>
        <dbReference type="EMBL" id="MBC2177991.1"/>
    </source>
</evidence>
<evidence type="ECO:0000313" key="18">
    <source>
        <dbReference type="Proteomes" id="UP000029844"/>
    </source>
</evidence>
<dbReference type="AlphaFoldDB" id="A0A099WIF8"/>
<dbReference type="OrthoDB" id="9793283at2"/>
<feature type="transmembrane region" description="Helical" evidence="7">
    <location>
        <begin position="137"/>
        <end position="160"/>
    </location>
</feature>
<dbReference type="EMBL" id="JAARVG010000014">
    <property type="protein sequence ID" value="MBC1794533.1"/>
    <property type="molecule type" value="Genomic_DNA"/>
</dbReference>
<dbReference type="PROSITE" id="PS50850">
    <property type="entry name" value="MFS"/>
    <property type="match status" value="1"/>
</dbReference>
<protein>
    <submittedName>
        <fullName evidence="9">MFS transporter</fullName>
    </submittedName>
</protein>
<evidence type="ECO:0000313" key="22">
    <source>
        <dbReference type="Proteomes" id="UP000544413"/>
    </source>
</evidence>
<dbReference type="EMBL" id="JNFA01000003">
    <property type="protein sequence ID" value="KGL44338.1"/>
    <property type="molecule type" value="Genomic_DNA"/>
</dbReference>
<evidence type="ECO:0000313" key="10">
    <source>
        <dbReference type="EMBL" id="MBC1402712.1"/>
    </source>
</evidence>
<feature type="transmembrane region" description="Helical" evidence="7">
    <location>
        <begin position="46"/>
        <end position="66"/>
    </location>
</feature>
<reference evidence="19 20" key="2">
    <citation type="submission" date="2020-03" db="EMBL/GenBank/DDBJ databases">
        <title>Soil Listeria distribution.</title>
        <authorList>
            <person name="Liao J."/>
            <person name="Wiedmann M."/>
        </authorList>
    </citation>
    <scope>NUCLEOTIDE SEQUENCE [LARGE SCALE GENOMIC DNA]</scope>
    <source>
        <strain evidence="16 25">FSL L7-0153</strain>
        <strain evidence="14 19">FSL L7-0245</strain>
        <strain evidence="15 21">FSL L7-0259</strain>
        <strain evidence="12 20">FSL L7-0978</strain>
        <strain evidence="13 24">FSL L7-0990</strain>
        <strain evidence="11 26">FSL L7-1299</strain>
        <strain evidence="10 22">FSL L7-1658</strain>
        <strain evidence="17 23">FSL L7-1850</strain>
    </source>
</reference>
<reference evidence="9 18" key="1">
    <citation type="submission" date="2014-05" db="EMBL/GenBank/DDBJ databases">
        <title>Novel Listeriaceae from food processing environments.</title>
        <authorList>
            <person name="den Bakker H.C."/>
        </authorList>
    </citation>
    <scope>NUCLEOTIDE SEQUENCE [LARGE SCALE GENOMIC DNA]</scope>
    <source>
        <strain evidence="9 18">FSL A5-0281</strain>
    </source>
</reference>
<evidence type="ECO:0000313" key="26">
    <source>
        <dbReference type="Proteomes" id="UP000574104"/>
    </source>
</evidence>
<evidence type="ECO:0000259" key="8">
    <source>
        <dbReference type="PROSITE" id="PS50850"/>
    </source>
</evidence>
<evidence type="ECO:0000256" key="4">
    <source>
        <dbReference type="ARBA" id="ARBA00022692"/>
    </source>
</evidence>
<dbReference type="InterPro" id="IPR020846">
    <property type="entry name" value="MFS_dom"/>
</dbReference>
<feature type="transmembrane region" description="Helical" evidence="7">
    <location>
        <begin position="12"/>
        <end position="34"/>
    </location>
</feature>
<feature type="transmembrane region" description="Helical" evidence="7">
    <location>
        <begin position="166"/>
        <end position="183"/>
    </location>
</feature>
<feature type="transmembrane region" description="Helical" evidence="7">
    <location>
        <begin position="385"/>
        <end position="409"/>
    </location>
</feature>
<dbReference type="Proteomes" id="UP000539064">
    <property type="component" value="Unassembled WGS sequence"/>
</dbReference>
<evidence type="ECO:0000256" key="7">
    <source>
        <dbReference type="SAM" id="Phobius"/>
    </source>
</evidence>
<comment type="caution">
    <text evidence="9">The sequence shown here is derived from an EMBL/GenBank/DDBJ whole genome shotgun (WGS) entry which is preliminary data.</text>
</comment>
<evidence type="ECO:0000313" key="11">
    <source>
        <dbReference type="EMBL" id="MBC1617987.1"/>
    </source>
</evidence>
<dbReference type="Proteomes" id="UP000548082">
    <property type="component" value="Unassembled WGS sequence"/>
</dbReference>
<keyword evidence="3" id="KW-1003">Cell membrane</keyword>
<evidence type="ECO:0000256" key="2">
    <source>
        <dbReference type="ARBA" id="ARBA00022448"/>
    </source>
</evidence>
<dbReference type="EMBL" id="JAARSH010000017">
    <property type="protein sequence ID" value="MBC1617987.1"/>
    <property type="molecule type" value="Genomic_DNA"/>
</dbReference>
<sequence length="420" mass="46934">MKFKTWDINLKVRLFGEALLDISFWAVFPFLTIYFSDSIGRQTTSLLLIVSQALSVITGLLGGYFADTYGRKRMMSISVIGEGAGFLIFAIAASTMFYSPYVAFFGFMVASIFMSFYQPASQAMIADVVKPEHRSHVYSIFYMMINIAVVIGPIIGAMVFNNYTSQTLIAIVLADLLLLILLTKFGRETAPLALNPELRQAQRQKKIGTVLLEQLKNYKLIFTDKVFFLYIVAGVIISQSFMQLDLLFPLYITEVIGDASIFSLQLTGEQLFGVIVSINGFCVALLTVFFTRMMSRYREKLVFMNSSFLYGVAILLFGISTGPWGAILAIILFSFAELMTVGIQQNFVAKIAPDDKRAMYFSAAGLRYTFGKVIAPFAITISTLIGYFATFATIAVLAVISGFIYFYMYSLYEKQNRAKA</sequence>
<dbReference type="EMBL" id="JAARPT010000009">
    <property type="protein sequence ID" value="MBC1402712.1"/>
    <property type="molecule type" value="Genomic_DNA"/>
</dbReference>
<dbReference type="Proteomes" id="UP000544413">
    <property type="component" value="Unassembled WGS sequence"/>
</dbReference>
<name>A0A099WIF8_9LIST</name>
<proteinExistence type="predicted"/>
<dbReference type="EMBL" id="JAARMV010000005">
    <property type="protein sequence ID" value="MBC2373471.1"/>
    <property type="molecule type" value="Genomic_DNA"/>
</dbReference>
<keyword evidence="2" id="KW-0813">Transport</keyword>
<dbReference type="Proteomes" id="UP000519573">
    <property type="component" value="Unassembled WGS sequence"/>
</dbReference>
<dbReference type="GO" id="GO:0005886">
    <property type="term" value="C:plasma membrane"/>
    <property type="evidence" value="ECO:0007669"/>
    <property type="project" value="UniProtKB-SubCell"/>
</dbReference>
<feature type="transmembrane region" description="Helical" evidence="7">
    <location>
        <begin position="271"/>
        <end position="290"/>
    </location>
</feature>
<feature type="transmembrane region" description="Helical" evidence="7">
    <location>
        <begin position="98"/>
        <end position="117"/>
    </location>
</feature>
<dbReference type="Proteomes" id="UP000574104">
    <property type="component" value="Unassembled WGS sequence"/>
</dbReference>
<keyword evidence="18" id="KW-1185">Reference proteome</keyword>
<dbReference type="PANTHER" id="PTHR23517">
    <property type="entry name" value="RESISTANCE PROTEIN MDTM, PUTATIVE-RELATED-RELATED"/>
    <property type="match status" value="1"/>
</dbReference>
<gene>
    <name evidence="9" type="ORF">EP57_01730</name>
    <name evidence="10" type="ORF">HB836_14055</name>
    <name evidence="11" type="ORF">HB904_17550</name>
    <name evidence="17" type="ORF">HBP98_15780</name>
    <name evidence="12" type="ORF">HCA52_13965</name>
    <name evidence="13" type="ORF">HCA55_15065</name>
    <name evidence="16" type="ORF">HCB25_14830</name>
    <name evidence="14" type="ORF">HCB26_14365</name>
    <name evidence="15" type="ORF">HCB27_15280</name>
</gene>
<dbReference type="EMBL" id="JAARYD010000009">
    <property type="protein sequence ID" value="MBC2177991.1"/>
    <property type="molecule type" value="Genomic_DNA"/>
</dbReference>
<dbReference type="InterPro" id="IPR050171">
    <property type="entry name" value="MFS_Transporters"/>
</dbReference>
<evidence type="ECO:0000313" key="13">
    <source>
        <dbReference type="EMBL" id="MBC1798054.1"/>
    </source>
</evidence>
<dbReference type="Gene3D" id="1.20.1250.20">
    <property type="entry name" value="MFS general substrate transporter like domains"/>
    <property type="match status" value="1"/>
</dbReference>
<feature type="transmembrane region" description="Helical" evidence="7">
    <location>
        <begin position="73"/>
        <end position="92"/>
    </location>
</feature>
<evidence type="ECO:0000313" key="19">
    <source>
        <dbReference type="Proteomes" id="UP000519573"/>
    </source>
</evidence>
<dbReference type="SUPFAM" id="SSF103473">
    <property type="entry name" value="MFS general substrate transporter"/>
    <property type="match status" value="1"/>
</dbReference>
<dbReference type="STRING" id="1552123.EP57_01730"/>